<organism evidence="1 2">
    <name type="scientific">Paenibacillus methanolicus</name>
    <dbReference type="NCBI Taxonomy" id="582686"/>
    <lineage>
        <taxon>Bacteria</taxon>
        <taxon>Bacillati</taxon>
        <taxon>Bacillota</taxon>
        <taxon>Bacilli</taxon>
        <taxon>Bacillales</taxon>
        <taxon>Paenibacillaceae</taxon>
        <taxon>Paenibacillus</taxon>
    </lineage>
</organism>
<protein>
    <submittedName>
        <fullName evidence="1">Uncharacterized protein</fullName>
    </submittedName>
</protein>
<name>A0A5S5BRN9_9BACL</name>
<evidence type="ECO:0000313" key="1">
    <source>
        <dbReference type="EMBL" id="TYP69584.1"/>
    </source>
</evidence>
<evidence type="ECO:0000313" key="2">
    <source>
        <dbReference type="Proteomes" id="UP000323257"/>
    </source>
</evidence>
<accession>A0A5S5BRN9</accession>
<dbReference type="Proteomes" id="UP000323257">
    <property type="component" value="Unassembled WGS sequence"/>
</dbReference>
<dbReference type="AlphaFoldDB" id="A0A5S5BRN9"/>
<gene>
    <name evidence="1" type="ORF">BCM02_114100</name>
</gene>
<reference evidence="1 2" key="1">
    <citation type="submission" date="2019-07" db="EMBL/GenBank/DDBJ databases">
        <title>Genomic Encyclopedia of Type Strains, Phase III (KMG-III): the genomes of soil and plant-associated and newly described type strains.</title>
        <authorList>
            <person name="Whitman W."/>
        </authorList>
    </citation>
    <scope>NUCLEOTIDE SEQUENCE [LARGE SCALE GENOMIC DNA]</scope>
    <source>
        <strain evidence="1 2">BL24</strain>
    </source>
</reference>
<comment type="caution">
    <text evidence="1">The sequence shown here is derived from an EMBL/GenBank/DDBJ whole genome shotgun (WGS) entry which is preliminary data.</text>
</comment>
<keyword evidence="2" id="KW-1185">Reference proteome</keyword>
<dbReference type="EMBL" id="VNHS01000014">
    <property type="protein sequence ID" value="TYP69584.1"/>
    <property type="molecule type" value="Genomic_DNA"/>
</dbReference>
<proteinExistence type="predicted"/>
<sequence>MIRGYEMPDTLRRLHELDKTLMDRHGADFDELFGACLYFAEDDDVTYDCTPEDAIVFLATGANGDHFAFLTEGDTVDSLENAPVVFIQPMESDDPIKPVARNIKEFLALYVQLKELYLFEWLPSYESEEAFLSDYENSFAEALRADEERTAIITAAIEQAIELPKIEHVYAYIQEMKLAFQKRQQALK</sequence>